<sequence>MVAVPVRRSSRRTSGKVAGGEKGGSAASAGEEELQRVPETFAPRSTPPDAAAHQCGGAGIPA</sequence>
<dbReference type="AlphaFoldDB" id="A0A017THY1"/>
<protein>
    <submittedName>
        <fullName evidence="2">Uncharacterized protein</fullName>
    </submittedName>
</protein>
<feature type="region of interest" description="Disordered" evidence="1">
    <location>
        <begin position="1"/>
        <end position="62"/>
    </location>
</feature>
<evidence type="ECO:0000313" key="2">
    <source>
        <dbReference type="EMBL" id="EYF08888.1"/>
    </source>
</evidence>
<name>A0A017THY1_9BACT</name>
<dbReference type="Proteomes" id="UP000019678">
    <property type="component" value="Unassembled WGS sequence"/>
</dbReference>
<dbReference type="STRING" id="1192034.CAP_2749"/>
<reference evidence="2 3" key="1">
    <citation type="submission" date="2013-05" db="EMBL/GenBank/DDBJ databases">
        <title>Genome assembly of Chondromyces apiculatus DSM 436.</title>
        <authorList>
            <person name="Sharma G."/>
            <person name="Khatri I."/>
            <person name="Kaur C."/>
            <person name="Mayilraj S."/>
            <person name="Subramanian S."/>
        </authorList>
    </citation>
    <scope>NUCLEOTIDE SEQUENCE [LARGE SCALE GENOMIC DNA]</scope>
    <source>
        <strain evidence="2 3">DSM 436</strain>
    </source>
</reference>
<organism evidence="2 3">
    <name type="scientific">Chondromyces apiculatus DSM 436</name>
    <dbReference type="NCBI Taxonomy" id="1192034"/>
    <lineage>
        <taxon>Bacteria</taxon>
        <taxon>Pseudomonadati</taxon>
        <taxon>Myxococcota</taxon>
        <taxon>Polyangia</taxon>
        <taxon>Polyangiales</taxon>
        <taxon>Polyangiaceae</taxon>
        <taxon>Chondromyces</taxon>
    </lineage>
</organism>
<evidence type="ECO:0000256" key="1">
    <source>
        <dbReference type="SAM" id="MobiDB-lite"/>
    </source>
</evidence>
<proteinExistence type="predicted"/>
<gene>
    <name evidence="2" type="ORF">CAP_2749</name>
</gene>
<keyword evidence="3" id="KW-1185">Reference proteome</keyword>
<comment type="caution">
    <text evidence="2">The sequence shown here is derived from an EMBL/GenBank/DDBJ whole genome shotgun (WGS) entry which is preliminary data.</text>
</comment>
<dbReference type="EMBL" id="ASRX01000002">
    <property type="protein sequence ID" value="EYF08888.1"/>
    <property type="molecule type" value="Genomic_DNA"/>
</dbReference>
<accession>A0A017THY1</accession>
<evidence type="ECO:0000313" key="3">
    <source>
        <dbReference type="Proteomes" id="UP000019678"/>
    </source>
</evidence>